<dbReference type="CDD" id="cd07043">
    <property type="entry name" value="STAS_anti-anti-sigma_factors"/>
    <property type="match status" value="1"/>
</dbReference>
<dbReference type="RefSeq" id="WP_084707084.1">
    <property type="nucleotide sequence ID" value="NZ_BBUN01000137.1"/>
</dbReference>
<dbReference type="Gene3D" id="3.30.750.24">
    <property type="entry name" value="STAS domain"/>
    <property type="match status" value="1"/>
</dbReference>
<feature type="domain" description="STAS" evidence="4">
    <location>
        <begin position="30"/>
        <end position="141"/>
    </location>
</feature>
<comment type="similarity">
    <text evidence="1 2">Belongs to the anti-sigma-factor antagonist family.</text>
</comment>
<feature type="region of interest" description="Disordered" evidence="3">
    <location>
        <begin position="1"/>
        <end position="32"/>
    </location>
</feature>
<dbReference type="InterPro" id="IPR036513">
    <property type="entry name" value="STAS_dom_sf"/>
</dbReference>
<dbReference type="GO" id="GO:0043856">
    <property type="term" value="F:anti-sigma factor antagonist activity"/>
    <property type="evidence" value="ECO:0007669"/>
    <property type="project" value="InterPro"/>
</dbReference>
<evidence type="ECO:0000313" key="6">
    <source>
        <dbReference type="Proteomes" id="UP000230971"/>
    </source>
</evidence>
<dbReference type="InterPro" id="IPR002645">
    <property type="entry name" value="STAS_dom"/>
</dbReference>
<protein>
    <recommendedName>
        <fullName evidence="2">Anti-sigma factor antagonist</fullName>
    </recommendedName>
</protein>
<proteinExistence type="inferred from homology"/>
<evidence type="ECO:0000259" key="4">
    <source>
        <dbReference type="PROSITE" id="PS50801"/>
    </source>
</evidence>
<organism evidence="5 6">
    <name type="scientific">Mycobacterium celatum</name>
    <dbReference type="NCBI Taxonomy" id="28045"/>
    <lineage>
        <taxon>Bacteria</taxon>
        <taxon>Bacillati</taxon>
        <taxon>Actinomycetota</taxon>
        <taxon>Actinomycetes</taxon>
        <taxon>Mycobacteriales</taxon>
        <taxon>Mycobacteriaceae</taxon>
        <taxon>Mycobacterium</taxon>
    </lineage>
</organism>
<comment type="caution">
    <text evidence="5">The sequence shown here is derived from an EMBL/GenBank/DDBJ whole genome shotgun (WGS) entry which is preliminary data.</text>
</comment>
<gene>
    <name evidence="5" type="ORF">CQY23_11180</name>
</gene>
<evidence type="ECO:0000256" key="2">
    <source>
        <dbReference type="RuleBase" id="RU003749"/>
    </source>
</evidence>
<dbReference type="PANTHER" id="PTHR33495:SF2">
    <property type="entry name" value="ANTI-SIGMA FACTOR ANTAGONIST TM_1081-RELATED"/>
    <property type="match status" value="1"/>
</dbReference>
<reference evidence="5 6" key="1">
    <citation type="journal article" date="2017" name="Infect. Genet. Evol.">
        <title>The new phylogeny of the genus Mycobacterium: The old and the news.</title>
        <authorList>
            <person name="Tortoli E."/>
            <person name="Fedrizzi T."/>
            <person name="Meehan C.J."/>
            <person name="Trovato A."/>
            <person name="Grottola A."/>
            <person name="Giacobazzi E."/>
            <person name="Serpini G.F."/>
            <person name="Tagliazucchi S."/>
            <person name="Fabio A."/>
            <person name="Bettua C."/>
            <person name="Bertorelli R."/>
            <person name="Frascaro F."/>
            <person name="De Sanctis V."/>
            <person name="Pecorari M."/>
            <person name="Jousson O."/>
            <person name="Segata N."/>
            <person name="Cirillo D.M."/>
        </authorList>
    </citation>
    <scope>NUCLEOTIDE SEQUENCE [LARGE SCALE GENOMIC DNA]</scope>
    <source>
        <strain evidence="5 6">NCTC 12882</strain>
    </source>
</reference>
<dbReference type="AlphaFoldDB" id="A0A2G5PLB2"/>
<sequence length="143" mass="15415">MSSATIKVSRSRANSRPRSLSQPAAPPGALNATTSQRGRAVIISVAGEVDASNEGDWRYLLAEMVALATVPGRVVVDVRDLDFMGCCAYTALAREAERCRRRGLNLCLVSQDPIVARIVAACGLRWLLPMYPTTEAALGIQER</sequence>
<name>A0A2G5PLB2_MYCCE</name>
<dbReference type="NCBIfam" id="TIGR00377">
    <property type="entry name" value="ant_ant_sig"/>
    <property type="match status" value="1"/>
</dbReference>
<dbReference type="Proteomes" id="UP000230971">
    <property type="component" value="Unassembled WGS sequence"/>
</dbReference>
<dbReference type="SUPFAM" id="SSF52091">
    <property type="entry name" value="SpoIIaa-like"/>
    <property type="match status" value="1"/>
</dbReference>
<accession>A0A2G5PLB2</accession>
<dbReference type="PROSITE" id="PS50801">
    <property type="entry name" value="STAS"/>
    <property type="match status" value="1"/>
</dbReference>
<evidence type="ECO:0000256" key="3">
    <source>
        <dbReference type="SAM" id="MobiDB-lite"/>
    </source>
</evidence>
<evidence type="ECO:0000256" key="1">
    <source>
        <dbReference type="ARBA" id="ARBA00009013"/>
    </source>
</evidence>
<dbReference type="OrthoDB" id="3700428at2"/>
<dbReference type="PANTHER" id="PTHR33495">
    <property type="entry name" value="ANTI-SIGMA FACTOR ANTAGONIST TM_1081-RELATED-RELATED"/>
    <property type="match status" value="1"/>
</dbReference>
<evidence type="ECO:0000313" key="5">
    <source>
        <dbReference type="EMBL" id="PIB78980.1"/>
    </source>
</evidence>
<dbReference type="InterPro" id="IPR003658">
    <property type="entry name" value="Anti-sigma_ant"/>
</dbReference>
<dbReference type="EMBL" id="PDKV01000011">
    <property type="protein sequence ID" value="PIB78980.1"/>
    <property type="molecule type" value="Genomic_DNA"/>
</dbReference>
<dbReference type="Pfam" id="PF01740">
    <property type="entry name" value="STAS"/>
    <property type="match status" value="1"/>
</dbReference>